<evidence type="ECO:0000313" key="6">
    <source>
        <dbReference type="EMBL" id="SMC30146.1"/>
    </source>
</evidence>
<dbReference type="OrthoDB" id="1809613at2"/>
<evidence type="ECO:0000256" key="2">
    <source>
        <dbReference type="ARBA" id="ARBA00022692"/>
    </source>
</evidence>
<keyword evidence="2 5" id="KW-0812">Transmembrane</keyword>
<evidence type="ECO:0000313" key="7">
    <source>
        <dbReference type="Proteomes" id="UP000243884"/>
    </source>
</evidence>
<accession>A0A1W1Y1W6</accession>
<keyword evidence="7" id="KW-1185">Reference proteome</keyword>
<organism evidence="6 7">
    <name type="scientific">Aerococcus suis</name>
    <dbReference type="NCBI Taxonomy" id="371602"/>
    <lineage>
        <taxon>Bacteria</taxon>
        <taxon>Bacillati</taxon>
        <taxon>Bacillota</taxon>
        <taxon>Bacilli</taxon>
        <taxon>Lactobacillales</taxon>
        <taxon>Aerococcaceae</taxon>
        <taxon>Aerococcus</taxon>
    </lineage>
</organism>
<comment type="subcellular location">
    <subcellularLocation>
        <location evidence="1">Membrane</location>
        <topology evidence="1">Multi-pass membrane protein</topology>
    </subcellularLocation>
</comment>
<feature type="transmembrane region" description="Helical" evidence="5">
    <location>
        <begin position="116"/>
        <end position="145"/>
    </location>
</feature>
<dbReference type="EMBL" id="FWXK01000001">
    <property type="protein sequence ID" value="SMC30146.1"/>
    <property type="molecule type" value="Genomic_DNA"/>
</dbReference>
<sequence length="183" mass="20967">MTIIIILLIFAATIYLHVTKGSGYSLIKLLGLIGSYLMAWLFYQPMSKFLSLWVPYPGLRLDVSFTYYPDSMMTQLDTVYYQAVAFIFIFLIGQLIVALINHLVGNQRDLRYPRSIDYLFGVISGVTQAWFIVFLAFAFMTLLTFPIIQNYLANNVVADFFIRNSMIFSRHTLGLWLNGVATI</sequence>
<dbReference type="GO" id="GO:0016020">
    <property type="term" value="C:membrane"/>
    <property type="evidence" value="ECO:0007669"/>
    <property type="project" value="UniProtKB-SubCell"/>
</dbReference>
<dbReference type="PANTHER" id="PTHR37306:SF1">
    <property type="entry name" value="COLICIN V PRODUCTION PROTEIN"/>
    <property type="match status" value="1"/>
</dbReference>
<dbReference type="Proteomes" id="UP000243884">
    <property type="component" value="Unassembled WGS sequence"/>
</dbReference>
<name>A0A1W1Y1W6_9LACT</name>
<dbReference type="GO" id="GO:0009403">
    <property type="term" value="P:toxin biosynthetic process"/>
    <property type="evidence" value="ECO:0007669"/>
    <property type="project" value="InterPro"/>
</dbReference>
<dbReference type="PANTHER" id="PTHR37306">
    <property type="entry name" value="COLICIN V PRODUCTION PROTEIN"/>
    <property type="match status" value="1"/>
</dbReference>
<dbReference type="RefSeq" id="WP_159444399.1">
    <property type="nucleotide sequence ID" value="NZ_FWXK01000001.1"/>
</dbReference>
<proteinExistence type="predicted"/>
<reference evidence="7" key="1">
    <citation type="submission" date="2017-04" db="EMBL/GenBank/DDBJ databases">
        <authorList>
            <person name="Varghese N."/>
            <person name="Submissions S."/>
        </authorList>
    </citation>
    <scope>NUCLEOTIDE SEQUENCE [LARGE SCALE GENOMIC DNA]</scope>
    <source>
        <strain evidence="7">DSM 21500</strain>
    </source>
</reference>
<keyword evidence="3 5" id="KW-1133">Transmembrane helix</keyword>
<evidence type="ECO:0000256" key="4">
    <source>
        <dbReference type="ARBA" id="ARBA00023136"/>
    </source>
</evidence>
<feature type="transmembrane region" description="Helical" evidence="5">
    <location>
        <begin position="80"/>
        <end position="104"/>
    </location>
</feature>
<dbReference type="AlphaFoldDB" id="A0A1W1Y1W6"/>
<dbReference type="STRING" id="371602.SAMN04487984_0050"/>
<gene>
    <name evidence="6" type="ORF">SAMN04487984_0050</name>
</gene>
<protein>
    <submittedName>
        <fullName evidence="6">Colicin V production protein</fullName>
    </submittedName>
</protein>
<evidence type="ECO:0000256" key="3">
    <source>
        <dbReference type="ARBA" id="ARBA00022989"/>
    </source>
</evidence>
<feature type="transmembrane region" description="Helical" evidence="5">
    <location>
        <begin position="26"/>
        <end position="43"/>
    </location>
</feature>
<keyword evidence="4 5" id="KW-0472">Membrane</keyword>
<evidence type="ECO:0000256" key="5">
    <source>
        <dbReference type="SAM" id="Phobius"/>
    </source>
</evidence>
<dbReference type="Pfam" id="PF02674">
    <property type="entry name" value="Colicin_V"/>
    <property type="match status" value="1"/>
</dbReference>
<dbReference type="InterPro" id="IPR003825">
    <property type="entry name" value="Colicin-V_CvpA"/>
</dbReference>
<evidence type="ECO:0000256" key="1">
    <source>
        <dbReference type="ARBA" id="ARBA00004141"/>
    </source>
</evidence>